<accession>A0A2N9EIE6</accession>
<dbReference type="AlphaFoldDB" id="A0A2N9EIE6"/>
<sequence>MECLQYVPEIETSHNLEDPVETQAPPQNHHIHLEAPPTCPPSTFARAVWLGVDINTRHIIDNSLQVDHWIHQLAGNQKETNGNPYALELILTTLWYMQPNDDNQQPADQLLSTIKNQWQPDNNWEILITTEGGGTKKGRWKGIAYFGKNRSGQTLLSGCKSTRLKDNKSAKVTAVQEAVLKAVSLGFTNIIILVGSKELEFLCFASHPGGNQNNGTNSL</sequence>
<organism evidence="1">
    <name type="scientific">Fagus sylvatica</name>
    <name type="common">Beechnut</name>
    <dbReference type="NCBI Taxonomy" id="28930"/>
    <lineage>
        <taxon>Eukaryota</taxon>
        <taxon>Viridiplantae</taxon>
        <taxon>Streptophyta</taxon>
        <taxon>Embryophyta</taxon>
        <taxon>Tracheophyta</taxon>
        <taxon>Spermatophyta</taxon>
        <taxon>Magnoliopsida</taxon>
        <taxon>eudicotyledons</taxon>
        <taxon>Gunneridae</taxon>
        <taxon>Pentapetalae</taxon>
        <taxon>rosids</taxon>
        <taxon>fabids</taxon>
        <taxon>Fagales</taxon>
        <taxon>Fagaceae</taxon>
        <taxon>Fagus</taxon>
    </lineage>
</organism>
<gene>
    <name evidence="1" type="ORF">FSB_LOCUS2296</name>
</gene>
<evidence type="ECO:0000313" key="1">
    <source>
        <dbReference type="EMBL" id="SPC74414.1"/>
    </source>
</evidence>
<protein>
    <submittedName>
        <fullName evidence="1">Uncharacterized protein</fullName>
    </submittedName>
</protein>
<reference evidence="1" key="1">
    <citation type="submission" date="2018-02" db="EMBL/GenBank/DDBJ databases">
        <authorList>
            <person name="Cohen D.B."/>
            <person name="Kent A.D."/>
        </authorList>
    </citation>
    <scope>NUCLEOTIDE SEQUENCE</scope>
</reference>
<dbReference type="EMBL" id="OIVN01000108">
    <property type="protein sequence ID" value="SPC74414.1"/>
    <property type="molecule type" value="Genomic_DNA"/>
</dbReference>
<proteinExistence type="predicted"/>
<name>A0A2N9EIE6_FAGSY</name>